<name>A0A183V726_TOXCA</name>
<gene>
    <name evidence="1" type="ORF">TCNE_LOCUS16546</name>
</gene>
<dbReference type="WBParaSite" id="TCNE_0001654701-mRNA-1">
    <property type="protein sequence ID" value="TCNE_0001654701-mRNA-1"/>
    <property type="gene ID" value="TCNE_0001654701"/>
</dbReference>
<sequence length="313" mass="36171">MKQWNGELELRDEPSIRRLAIVLPSRDVLEEVGIRFLEALIKRSQIEMTKSVLKTQLGTLRRLHPAQYKRLKLMPVQRLATQAVMQQVKSSAQSQIKTGNRLIDMLQENGIPIGTSIRGIEQALNAKRLIDEASSAEQIGNAVLEKFQKEILPNLIANIIAGRNPFRVMSEEQVKRTNTIAGLPSTQLRQFSSYDYDYEQRIQQIPKSHWARYTTDQSFIQENAQTDESVKMNNGYFMQQYIPKTIVKRLRNSPQLYAAFNEEKKTFRQIFSTKRLSSISEWIKTRKAALKPREQAAFILIVSDIGMDFRRDI</sequence>
<organism evidence="2 3">
    <name type="scientific">Toxocara canis</name>
    <name type="common">Canine roundworm</name>
    <dbReference type="NCBI Taxonomy" id="6265"/>
    <lineage>
        <taxon>Eukaryota</taxon>
        <taxon>Metazoa</taxon>
        <taxon>Ecdysozoa</taxon>
        <taxon>Nematoda</taxon>
        <taxon>Chromadorea</taxon>
        <taxon>Rhabditida</taxon>
        <taxon>Spirurina</taxon>
        <taxon>Ascaridomorpha</taxon>
        <taxon>Ascaridoidea</taxon>
        <taxon>Toxocaridae</taxon>
        <taxon>Toxocara</taxon>
    </lineage>
</organism>
<proteinExistence type="predicted"/>
<dbReference type="AlphaFoldDB" id="A0A183V726"/>
<reference evidence="1 2" key="2">
    <citation type="submission" date="2018-11" db="EMBL/GenBank/DDBJ databases">
        <authorList>
            <consortium name="Pathogen Informatics"/>
        </authorList>
    </citation>
    <scope>NUCLEOTIDE SEQUENCE [LARGE SCALE GENOMIC DNA]</scope>
</reference>
<evidence type="ECO:0000313" key="2">
    <source>
        <dbReference type="Proteomes" id="UP000050794"/>
    </source>
</evidence>
<dbReference type="Proteomes" id="UP000050794">
    <property type="component" value="Unassembled WGS sequence"/>
</dbReference>
<evidence type="ECO:0000313" key="1">
    <source>
        <dbReference type="EMBL" id="VDM47867.1"/>
    </source>
</evidence>
<keyword evidence="2" id="KW-1185">Reference proteome</keyword>
<evidence type="ECO:0000313" key="3">
    <source>
        <dbReference type="WBParaSite" id="TCNE_0001654701-mRNA-1"/>
    </source>
</evidence>
<protein>
    <submittedName>
        <fullName evidence="3">DUF4158 domain-containing protein</fullName>
    </submittedName>
</protein>
<dbReference type="EMBL" id="UYWY01023688">
    <property type="protein sequence ID" value="VDM47867.1"/>
    <property type="molecule type" value="Genomic_DNA"/>
</dbReference>
<accession>A0A183V726</accession>
<reference evidence="3" key="1">
    <citation type="submission" date="2016-06" db="UniProtKB">
        <authorList>
            <consortium name="WormBaseParasite"/>
        </authorList>
    </citation>
    <scope>IDENTIFICATION</scope>
</reference>